<sequence length="78" mass="9058">MGSKYLGYFKVALGAVTIIALAISAYYAYKVFAYIMNWEAGSQQTYTSYMTILIYVLFILTSFFLIYETLRRGYEQRS</sequence>
<dbReference type="AlphaFoldDB" id="A0A7L9FE71"/>
<evidence type="ECO:0000313" key="2">
    <source>
        <dbReference type="EMBL" id="QOJ78090.1"/>
    </source>
</evidence>
<dbReference type="GeneID" id="59149165"/>
<organism evidence="2 3">
    <name type="scientific">Infirmifilum lucidum</name>
    <dbReference type="NCBI Taxonomy" id="2776706"/>
    <lineage>
        <taxon>Archaea</taxon>
        <taxon>Thermoproteota</taxon>
        <taxon>Thermoprotei</taxon>
        <taxon>Thermofilales</taxon>
        <taxon>Thermofilaceae</taxon>
        <taxon>Infirmifilum</taxon>
    </lineage>
</organism>
<dbReference type="InParanoid" id="A0A7L9FE71"/>
<dbReference type="KEGG" id="thel:IG193_04675"/>
<keyword evidence="1" id="KW-0472">Membrane</keyword>
<dbReference type="Proteomes" id="UP000594121">
    <property type="component" value="Chromosome"/>
</dbReference>
<dbReference type="RefSeq" id="WP_192818063.1">
    <property type="nucleotide sequence ID" value="NZ_CP062310.1"/>
</dbReference>
<name>A0A7L9FE71_9CREN</name>
<keyword evidence="1" id="KW-0812">Transmembrane</keyword>
<dbReference type="EMBL" id="CP062310">
    <property type="protein sequence ID" value="QOJ78090.1"/>
    <property type="molecule type" value="Genomic_DNA"/>
</dbReference>
<feature type="transmembrane region" description="Helical" evidence="1">
    <location>
        <begin position="49"/>
        <end position="67"/>
    </location>
</feature>
<feature type="transmembrane region" description="Helical" evidence="1">
    <location>
        <begin position="7"/>
        <end position="29"/>
    </location>
</feature>
<gene>
    <name evidence="2" type="ORF">IG193_04675</name>
</gene>
<evidence type="ECO:0000256" key="1">
    <source>
        <dbReference type="SAM" id="Phobius"/>
    </source>
</evidence>
<proteinExistence type="predicted"/>
<protein>
    <submittedName>
        <fullName evidence="2">Uncharacterized protein</fullName>
    </submittedName>
</protein>
<keyword evidence="1" id="KW-1133">Transmembrane helix</keyword>
<accession>A0A7L9FE71</accession>
<reference evidence="2 3" key="1">
    <citation type="submission" date="2020-10" db="EMBL/GenBank/DDBJ databases">
        <title>Thermofilum lucidum 3507LT sp. nov. a novel member of Thermofilaceae family isolated from Chile hot spring, and proposal of description order Thermofilales.</title>
        <authorList>
            <person name="Zayulina K.S."/>
            <person name="Elcheninov A.G."/>
            <person name="Toshchakov S.V."/>
            <person name="Kublanov I.V."/>
        </authorList>
    </citation>
    <scope>NUCLEOTIDE SEQUENCE [LARGE SCALE GENOMIC DNA]</scope>
    <source>
        <strain evidence="2 3">3507LT</strain>
    </source>
</reference>
<keyword evidence="3" id="KW-1185">Reference proteome</keyword>
<evidence type="ECO:0000313" key="3">
    <source>
        <dbReference type="Proteomes" id="UP000594121"/>
    </source>
</evidence>